<evidence type="ECO:0000256" key="8">
    <source>
        <dbReference type="RuleBase" id="RU363032"/>
    </source>
</evidence>
<keyword evidence="5 8" id="KW-0812">Transmembrane</keyword>
<evidence type="ECO:0000256" key="4">
    <source>
        <dbReference type="ARBA" id="ARBA00022475"/>
    </source>
</evidence>
<feature type="transmembrane region" description="Helical" evidence="8">
    <location>
        <begin position="240"/>
        <end position="264"/>
    </location>
</feature>
<dbReference type="Gene3D" id="1.10.3720.10">
    <property type="entry name" value="MetI-like"/>
    <property type="match status" value="1"/>
</dbReference>
<dbReference type="Pfam" id="PF00528">
    <property type="entry name" value="BPD_transp_1"/>
    <property type="match status" value="1"/>
</dbReference>
<name>A0A316C482_PSESE</name>
<keyword evidence="11" id="KW-1185">Reference proteome</keyword>
<sequence>MTRSWMRYAILLAPLPLFLVVSYVLPFLMVAKWSVTDPEPGFGQYIRIFTDPTVQAVLIRTLRICVIVTLVSVTLAYAIAYNWVFGPPRRQRLIEYCVLIPFWISVLIRAFGWLILLRNNGIINESLMGIGIIKEPLALVRNELGSIIGMTHFLIPFAVFPLASALRQVDPRVLQAASGLGAGRMRIFWTVTLPMTMPGVLGAGIIVFVFALGFFITPAILSGGRSVMVAEFIYLQLFQTVNWGLAAAISVVLLVIVAALGTLLHKVARLDKLVG</sequence>
<dbReference type="PANTHER" id="PTHR42929:SF5">
    <property type="entry name" value="ABC TRANSPORTER PERMEASE PROTEIN"/>
    <property type="match status" value="1"/>
</dbReference>
<evidence type="ECO:0000256" key="1">
    <source>
        <dbReference type="ARBA" id="ARBA00004651"/>
    </source>
</evidence>
<keyword evidence="7 8" id="KW-0472">Membrane</keyword>
<evidence type="ECO:0000256" key="7">
    <source>
        <dbReference type="ARBA" id="ARBA00023136"/>
    </source>
</evidence>
<keyword evidence="6 8" id="KW-1133">Transmembrane helix</keyword>
<protein>
    <submittedName>
        <fullName evidence="10">Putative spermidine/putrescine transport system permease protein</fullName>
    </submittedName>
</protein>
<evidence type="ECO:0000256" key="5">
    <source>
        <dbReference type="ARBA" id="ARBA00022692"/>
    </source>
</evidence>
<feature type="transmembrane region" description="Helical" evidence="8">
    <location>
        <begin position="61"/>
        <end position="84"/>
    </location>
</feature>
<dbReference type="PROSITE" id="PS50928">
    <property type="entry name" value="ABC_TM1"/>
    <property type="match status" value="1"/>
</dbReference>
<feature type="transmembrane region" description="Helical" evidence="8">
    <location>
        <begin position="144"/>
        <end position="166"/>
    </location>
</feature>
<dbReference type="PANTHER" id="PTHR42929">
    <property type="entry name" value="INNER MEMBRANE ABC TRANSPORTER PERMEASE PROTEIN YDCU-RELATED-RELATED"/>
    <property type="match status" value="1"/>
</dbReference>
<feature type="transmembrane region" description="Helical" evidence="8">
    <location>
        <begin position="96"/>
        <end position="116"/>
    </location>
</feature>
<dbReference type="Proteomes" id="UP000245396">
    <property type="component" value="Unassembled WGS sequence"/>
</dbReference>
<accession>A0A316C482</accession>
<dbReference type="SUPFAM" id="SSF161098">
    <property type="entry name" value="MetI-like"/>
    <property type="match status" value="1"/>
</dbReference>
<dbReference type="RefSeq" id="WP_244916089.1">
    <property type="nucleotide sequence ID" value="NZ_QGGG01000005.1"/>
</dbReference>
<dbReference type="AlphaFoldDB" id="A0A316C482"/>
<evidence type="ECO:0000259" key="9">
    <source>
        <dbReference type="PROSITE" id="PS50928"/>
    </source>
</evidence>
<dbReference type="InterPro" id="IPR035906">
    <property type="entry name" value="MetI-like_sf"/>
</dbReference>
<dbReference type="GO" id="GO:0005886">
    <property type="term" value="C:plasma membrane"/>
    <property type="evidence" value="ECO:0007669"/>
    <property type="project" value="UniProtKB-SubCell"/>
</dbReference>
<feature type="domain" description="ABC transmembrane type-1" evidence="9">
    <location>
        <begin position="58"/>
        <end position="264"/>
    </location>
</feature>
<reference evidence="10 11" key="1">
    <citation type="submission" date="2018-05" db="EMBL/GenBank/DDBJ databases">
        <title>Genomic Encyclopedia of Type Strains, Phase IV (KMG-IV): sequencing the most valuable type-strain genomes for metagenomic binning, comparative biology and taxonomic classification.</title>
        <authorList>
            <person name="Goeker M."/>
        </authorList>
    </citation>
    <scope>NUCLEOTIDE SEQUENCE [LARGE SCALE GENOMIC DNA]</scope>
    <source>
        <strain evidence="10 11">DSM 6986</strain>
    </source>
</reference>
<comment type="caution">
    <text evidence="10">The sequence shown here is derived from an EMBL/GenBank/DDBJ whole genome shotgun (WGS) entry which is preliminary data.</text>
</comment>
<gene>
    <name evidence="10" type="ORF">C7441_105107</name>
</gene>
<evidence type="ECO:0000256" key="2">
    <source>
        <dbReference type="ARBA" id="ARBA00007069"/>
    </source>
</evidence>
<comment type="subcellular location">
    <subcellularLocation>
        <location evidence="1 8">Cell membrane</location>
        <topology evidence="1 8">Multi-pass membrane protein</topology>
    </subcellularLocation>
</comment>
<dbReference type="InterPro" id="IPR000515">
    <property type="entry name" value="MetI-like"/>
</dbReference>
<feature type="transmembrane region" description="Helical" evidence="8">
    <location>
        <begin position="187"/>
        <end position="220"/>
    </location>
</feature>
<evidence type="ECO:0000256" key="6">
    <source>
        <dbReference type="ARBA" id="ARBA00022989"/>
    </source>
</evidence>
<keyword evidence="3 8" id="KW-0813">Transport</keyword>
<dbReference type="CDD" id="cd06261">
    <property type="entry name" value="TM_PBP2"/>
    <property type="match status" value="1"/>
</dbReference>
<dbReference type="STRING" id="1192868.GCA_000304395_02071"/>
<dbReference type="EMBL" id="QGGG01000005">
    <property type="protein sequence ID" value="PWJ84491.1"/>
    <property type="molecule type" value="Genomic_DNA"/>
</dbReference>
<organism evidence="10 11">
    <name type="scientific">Pseudaminobacter salicylatoxidans</name>
    <dbReference type="NCBI Taxonomy" id="93369"/>
    <lineage>
        <taxon>Bacteria</taxon>
        <taxon>Pseudomonadati</taxon>
        <taxon>Pseudomonadota</taxon>
        <taxon>Alphaproteobacteria</taxon>
        <taxon>Hyphomicrobiales</taxon>
        <taxon>Phyllobacteriaceae</taxon>
        <taxon>Pseudaminobacter</taxon>
    </lineage>
</organism>
<comment type="similarity">
    <text evidence="2">Belongs to the binding-protein-dependent transport system permease family. CysTW subfamily.</text>
</comment>
<dbReference type="GO" id="GO:0055085">
    <property type="term" value="P:transmembrane transport"/>
    <property type="evidence" value="ECO:0007669"/>
    <property type="project" value="InterPro"/>
</dbReference>
<evidence type="ECO:0000313" key="11">
    <source>
        <dbReference type="Proteomes" id="UP000245396"/>
    </source>
</evidence>
<keyword evidence="4" id="KW-1003">Cell membrane</keyword>
<evidence type="ECO:0000256" key="3">
    <source>
        <dbReference type="ARBA" id="ARBA00022448"/>
    </source>
</evidence>
<proteinExistence type="inferred from homology"/>
<evidence type="ECO:0000313" key="10">
    <source>
        <dbReference type="EMBL" id="PWJ84491.1"/>
    </source>
</evidence>